<accession>A0A2P8CYC4</accession>
<feature type="transmembrane region" description="Helical" evidence="6">
    <location>
        <begin position="50"/>
        <end position="66"/>
    </location>
</feature>
<name>A0A2P8CYC4_9ACTN</name>
<comment type="subcellular location">
    <subcellularLocation>
        <location evidence="1">Cell membrane</location>
        <topology evidence="1">Multi-pass membrane protein</topology>
    </subcellularLocation>
</comment>
<evidence type="ECO:0000256" key="3">
    <source>
        <dbReference type="ARBA" id="ARBA00022692"/>
    </source>
</evidence>
<keyword evidence="2" id="KW-1003">Cell membrane</keyword>
<protein>
    <submittedName>
        <fullName evidence="8">Flp pilus assembly protein TadB</fullName>
    </submittedName>
</protein>
<gene>
    <name evidence="8" type="ORF">CLV63_12441</name>
</gene>
<dbReference type="PANTHER" id="PTHR35007:SF3">
    <property type="entry name" value="POSSIBLE CONSERVED ALANINE RICH MEMBRANE PROTEIN"/>
    <property type="match status" value="1"/>
</dbReference>
<dbReference type="EMBL" id="PYGA01000024">
    <property type="protein sequence ID" value="PSK89937.1"/>
    <property type="molecule type" value="Genomic_DNA"/>
</dbReference>
<sequence>MSPPVVVLTAVLGGAAFGLGVWLCLLCAAVPLRRARERAHFATEDRRRRVARLAGALGAGLVGWVLTGWPVAALLAAAGAWWLPVLLGPDRGHAQRLARVEAVASWTEQIRDLMAGASGLQHAITATAPIAPAPIRSEVARLSDQLRAGRSPETALAEFAKAVATPTADLVAAALSSAASRHAADLGSLLSSLAEATREQASMLVRIAASRARVRTAMRIIVAVTVGLAAGLLVFNPAYLAPYDRVLGQVVLAMIGVLWAIALTWLARLSRTDLGPRILDPRPSAQAGVGA</sequence>
<dbReference type="Proteomes" id="UP000240542">
    <property type="component" value="Unassembled WGS sequence"/>
</dbReference>
<dbReference type="AlphaFoldDB" id="A0A2P8CYC4"/>
<evidence type="ECO:0000256" key="5">
    <source>
        <dbReference type="ARBA" id="ARBA00023136"/>
    </source>
</evidence>
<evidence type="ECO:0000259" key="7">
    <source>
        <dbReference type="Pfam" id="PF00482"/>
    </source>
</evidence>
<evidence type="ECO:0000313" key="8">
    <source>
        <dbReference type="EMBL" id="PSK89937.1"/>
    </source>
</evidence>
<proteinExistence type="predicted"/>
<keyword evidence="5 6" id="KW-0472">Membrane</keyword>
<feature type="transmembrane region" description="Helical" evidence="6">
    <location>
        <begin position="246"/>
        <end position="267"/>
    </location>
</feature>
<dbReference type="Pfam" id="PF00482">
    <property type="entry name" value="T2SSF"/>
    <property type="match status" value="1"/>
</dbReference>
<keyword evidence="4 6" id="KW-1133">Transmembrane helix</keyword>
<dbReference type="OrthoDB" id="5243396at2"/>
<reference evidence="8 9" key="1">
    <citation type="submission" date="2018-03" db="EMBL/GenBank/DDBJ databases">
        <title>Genomic Encyclopedia of Archaeal and Bacterial Type Strains, Phase II (KMG-II): from individual species to whole genera.</title>
        <authorList>
            <person name="Goeker M."/>
        </authorList>
    </citation>
    <scope>NUCLEOTIDE SEQUENCE [LARGE SCALE GENOMIC DNA]</scope>
    <source>
        <strain evidence="8 9">DSM 45312</strain>
    </source>
</reference>
<dbReference type="PANTHER" id="PTHR35007">
    <property type="entry name" value="INTEGRAL MEMBRANE PROTEIN-RELATED"/>
    <property type="match status" value="1"/>
</dbReference>
<feature type="transmembrane region" description="Helical" evidence="6">
    <location>
        <begin position="220"/>
        <end position="240"/>
    </location>
</feature>
<evidence type="ECO:0000313" key="9">
    <source>
        <dbReference type="Proteomes" id="UP000240542"/>
    </source>
</evidence>
<evidence type="ECO:0000256" key="4">
    <source>
        <dbReference type="ARBA" id="ARBA00022989"/>
    </source>
</evidence>
<keyword evidence="3 6" id="KW-0812">Transmembrane</keyword>
<evidence type="ECO:0000256" key="1">
    <source>
        <dbReference type="ARBA" id="ARBA00004651"/>
    </source>
</evidence>
<evidence type="ECO:0000256" key="6">
    <source>
        <dbReference type="SAM" id="Phobius"/>
    </source>
</evidence>
<comment type="caution">
    <text evidence="8">The sequence shown here is derived from an EMBL/GenBank/DDBJ whole genome shotgun (WGS) entry which is preliminary data.</text>
</comment>
<dbReference type="RefSeq" id="WP_106586045.1">
    <property type="nucleotide sequence ID" value="NZ_PYGA01000024.1"/>
</dbReference>
<evidence type="ECO:0000256" key="2">
    <source>
        <dbReference type="ARBA" id="ARBA00022475"/>
    </source>
</evidence>
<keyword evidence="9" id="KW-1185">Reference proteome</keyword>
<dbReference type="GO" id="GO:0005886">
    <property type="term" value="C:plasma membrane"/>
    <property type="evidence" value="ECO:0007669"/>
    <property type="project" value="UniProtKB-SubCell"/>
</dbReference>
<feature type="transmembrane region" description="Helical" evidence="6">
    <location>
        <begin position="6"/>
        <end position="30"/>
    </location>
</feature>
<feature type="domain" description="Type II secretion system protein GspF" evidence="7">
    <location>
        <begin position="106"/>
        <end position="232"/>
    </location>
</feature>
<organism evidence="8 9">
    <name type="scientific">Murinocardiopsis flavida</name>
    <dbReference type="NCBI Taxonomy" id="645275"/>
    <lineage>
        <taxon>Bacteria</taxon>
        <taxon>Bacillati</taxon>
        <taxon>Actinomycetota</taxon>
        <taxon>Actinomycetes</taxon>
        <taxon>Streptosporangiales</taxon>
        <taxon>Nocardiopsidaceae</taxon>
        <taxon>Murinocardiopsis</taxon>
    </lineage>
</organism>
<dbReference type="InterPro" id="IPR018076">
    <property type="entry name" value="T2SS_GspF_dom"/>
</dbReference>